<evidence type="ECO:0000313" key="3">
    <source>
        <dbReference type="Ensembl" id="ENSNFUP00015019065.1"/>
    </source>
</evidence>
<evidence type="ECO:0000256" key="1">
    <source>
        <dbReference type="SAM" id="SignalP"/>
    </source>
</evidence>
<proteinExistence type="predicted"/>
<feature type="signal peptide" evidence="1">
    <location>
        <begin position="1"/>
        <end position="22"/>
    </location>
</feature>
<organism evidence="3 4">
    <name type="scientific">Nothobranchius furzeri</name>
    <name type="common">Turquoise killifish</name>
    <dbReference type="NCBI Taxonomy" id="105023"/>
    <lineage>
        <taxon>Eukaryota</taxon>
        <taxon>Metazoa</taxon>
        <taxon>Chordata</taxon>
        <taxon>Craniata</taxon>
        <taxon>Vertebrata</taxon>
        <taxon>Euteleostomi</taxon>
        <taxon>Actinopterygii</taxon>
        <taxon>Neopterygii</taxon>
        <taxon>Teleostei</taxon>
        <taxon>Neoteleostei</taxon>
        <taxon>Acanthomorphata</taxon>
        <taxon>Ovalentaria</taxon>
        <taxon>Atherinomorphae</taxon>
        <taxon>Cyprinodontiformes</taxon>
        <taxon>Nothobranchiidae</taxon>
        <taxon>Nothobranchius</taxon>
    </lineage>
</organism>
<feature type="domain" description="Reverse transcriptase" evidence="2">
    <location>
        <begin position="1"/>
        <end position="113"/>
    </location>
</feature>
<dbReference type="PANTHER" id="PTHR31635">
    <property type="entry name" value="REVERSE TRANSCRIPTASE DOMAIN-CONTAINING PROTEIN-RELATED"/>
    <property type="match status" value="1"/>
</dbReference>
<dbReference type="SUPFAM" id="SSF56672">
    <property type="entry name" value="DNA/RNA polymerases"/>
    <property type="match status" value="1"/>
</dbReference>
<accession>A0A8C6LHE7</accession>
<dbReference type="PROSITE" id="PS50878">
    <property type="entry name" value="RT_POL"/>
    <property type="match status" value="1"/>
</dbReference>
<sequence>MRQGWCLSPGLFVLFIEPLAQFIRENDELKGVTIAQNEHKLGLYADDVIINLQNPDTTFTKLMDALKDFGGKSGYKLNITKTQILTMHFSALYEINHKEINNTILKDLKRWRS</sequence>
<dbReference type="PANTHER" id="PTHR31635:SF196">
    <property type="entry name" value="REVERSE TRANSCRIPTASE DOMAIN-CONTAINING PROTEIN-RELATED"/>
    <property type="match status" value="1"/>
</dbReference>
<protein>
    <recommendedName>
        <fullName evidence="2">Reverse transcriptase domain-containing protein</fullName>
    </recommendedName>
</protein>
<dbReference type="InterPro" id="IPR000477">
    <property type="entry name" value="RT_dom"/>
</dbReference>
<reference evidence="3" key="2">
    <citation type="submission" date="2025-09" db="UniProtKB">
        <authorList>
            <consortium name="Ensembl"/>
        </authorList>
    </citation>
    <scope>IDENTIFICATION</scope>
</reference>
<feature type="chain" id="PRO_5034375376" description="Reverse transcriptase domain-containing protein" evidence="1">
    <location>
        <begin position="23"/>
        <end position="113"/>
    </location>
</feature>
<reference evidence="3" key="1">
    <citation type="submission" date="2025-08" db="UniProtKB">
        <authorList>
            <consortium name="Ensembl"/>
        </authorList>
    </citation>
    <scope>IDENTIFICATION</scope>
</reference>
<keyword evidence="4" id="KW-1185">Reference proteome</keyword>
<name>A0A8C6LHE7_NOTFU</name>
<dbReference type="Ensembl" id="ENSNFUT00015019957.1">
    <property type="protein sequence ID" value="ENSNFUP00015019065.1"/>
    <property type="gene ID" value="ENSNFUG00015009181.1"/>
</dbReference>
<dbReference type="Proteomes" id="UP000694548">
    <property type="component" value="Unassembled WGS sequence"/>
</dbReference>
<keyword evidence="1" id="KW-0732">Signal</keyword>
<dbReference type="InterPro" id="IPR043502">
    <property type="entry name" value="DNA/RNA_pol_sf"/>
</dbReference>
<evidence type="ECO:0000259" key="2">
    <source>
        <dbReference type="PROSITE" id="PS50878"/>
    </source>
</evidence>
<evidence type="ECO:0000313" key="4">
    <source>
        <dbReference type="Proteomes" id="UP000694548"/>
    </source>
</evidence>
<dbReference type="GeneTree" id="ENSGT01110000268192"/>
<dbReference type="AlphaFoldDB" id="A0A8C6LHE7"/>
<dbReference type="Pfam" id="PF00078">
    <property type="entry name" value="RVT_1"/>
    <property type="match status" value="1"/>
</dbReference>